<dbReference type="Gene3D" id="3.10.310.10">
    <property type="entry name" value="Diaminopimelate Epimerase, Chain A, domain 1"/>
    <property type="match status" value="2"/>
</dbReference>
<feature type="site" description="Could be important to modulate the pK values of the two catalytic cysteine residues" evidence="8">
    <location>
        <position position="199"/>
    </location>
</feature>
<name>A0A212JKU9_9FIRM</name>
<evidence type="ECO:0000256" key="1">
    <source>
        <dbReference type="ARBA" id="ARBA00005196"/>
    </source>
</evidence>
<evidence type="ECO:0000256" key="8">
    <source>
        <dbReference type="HAMAP-Rule" id="MF_00197"/>
    </source>
</evidence>
<protein>
    <recommendedName>
        <fullName evidence="3 8">Diaminopimelate epimerase</fullName>
        <shortName evidence="8">DAP epimerase</shortName>
        <ecNumber evidence="3 8">5.1.1.7</ecNumber>
    </recommendedName>
    <alternativeName>
        <fullName evidence="8">PLP-independent amino acid racemase</fullName>
    </alternativeName>
</protein>
<dbReference type="HAMAP" id="MF_00197">
    <property type="entry name" value="DAP_epimerase"/>
    <property type="match status" value="1"/>
</dbReference>
<keyword evidence="4 8" id="KW-0028">Amino-acid biosynthesis</keyword>
<keyword evidence="5 8" id="KW-0457">Lysine biosynthesis</keyword>
<evidence type="ECO:0000256" key="4">
    <source>
        <dbReference type="ARBA" id="ARBA00022605"/>
    </source>
</evidence>
<feature type="binding site" evidence="8">
    <location>
        <begin position="72"/>
        <end position="73"/>
    </location>
    <ligand>
        <name>substrate</name>
    </ligand>
</feature>
<feature type="active site" evidence="9">
    <location>
        <position position="71"/>
    </location>
</feature>
<dbReference type="EC" id="5.1.1.7" evidence="3 8"/>
<dbReference type="GO" id="GO:0009089">
    <property type="term" value="P:lysine biosynthetic process via diaminopimelate"/>
    <property type="evidence" value="ECO:0007669"/>
    <property type="project" value="UniProtKB-UniRule"/>
</dbReference>
<comment type="pathway">
    <text evidence="1 8">Amino-acid biosynthesis; L-lysine biosynthesis via DAP pathway; DL-2,6-diaminopimelate from LL-2,6-diaminopimelate: step 1/1.</text>
</comment>
<comment type="function">
    <text evidence="8">Catalyzes the stereoinversion of LL-2,6-diaminopimelate (L,L-DAP) to meso-diaminopimelate (meso-DAP), a precursor of L-lysine and an essential component of the bacterial peptidoglycan.</text>
</comment>
<comment type="catalytic activity">
    <reaction evidence="7 8">
        <text>(2S,6S)-2,6-diaminopimelate = meso-2,6-diaminopimelate</text>
        <dbReference type="Rhea" id="RHEA:15393"/>
        <dbReference type="ChEBI" id="CHEBI:57609"/>
        <dbReference type="ChEBI" id="CHEBI:57791"/>
        <dbReference type="EC" id="5.1.1.7"/>
    </reaction>
</comment>
<dbReference type="GO" id="GO:0008837">
    <property type="term" value="F:diaminopimelate epimerase activity"/>
    <property type="evidence" value="ECO:0007669"/>
    <property type="project" value="UniProtKB-UniRule"/>
</dbReference>
<reference evidence="10" key="1">
    <citation type="submission" date="2016-04" db="EMBL/GenBank/DDBJ databases">
        <authorList>
            <person name="Evans L.H."/>
            <person name="Alamgir A."/>
            <person name="Owens N."/>
            <person name="Weber N.D."/>
            <person name="Virtaneva K."/>
            <person name="Barbian K."/>
            <person name="Babar A."/>
            <person name="Rosenke K."/>
        </authorList>
    </citation>
    <scope>NUCLEOTIDE SEQUENCE</scope>
    <source>
        <strain evidence="10">86</strain>
    </source>
</reference>
<dbReference type="InterPro" id="IPR001653">
    <property type="entry name" value="DAP_epimerase_DapF"/>
</dbReference>
<feature type="active site" description="Proton donor" evidence="8">
    <location>
        <position position="71"/>
    </location>
</feature>
<evidence type="ECO:0000256" key="7">
    <source>
        <dbReference type="ARBA" id="ARBA00051712"/>
    </source>
</evidence>
<evidence type="ECO:0000256" key="6">
    <source>
        <dbReference type="ARBA" id="ARBA00023235"/>
    </source>
</evidence>
<evidence type="ECO:0000313" key="10">
    <source>
        <dbReference type="EMBL" id="SBW00056.1"/>
    </source>
</evidence>
<feature type="binding site" evidence="8">
    <location>
        <position position="147"/>
    </location>
    <ligand>
        <name>substrate</name>
    </ligand>
</feature>
<dbReference type="GO" id="GO:0005829">
    <property type="term" value="C:cytosol"/>
    <property type="evidence" value="ECO:0007669"/>
    <property type="project" value="TreeGrafter"/>
</dbReference>
<evidence type="ECO:0000256" key="9">
    <source>
        <dbReference type="PROSITE-ProRule" id="PRU10125"/>
    </source>
</evidence>
<feature type="active site" description="Proton acceptor" evidence="8">
    <location>
        <position position="208"/>
    </location>
</feature>
<keyword evidence="6 8" id="KW-0413">Isomerase</keyword>
<comment type="caution">
    <text evidence="8">Lacks conserved residue(s) required for the propagation of feature annotation.</text>
</comment>
<keyword evidence="8" id="KW-0963">Cytoplasm</keyword>
<dbReference type="PANTHER" id="PTHR31689">
    <property type="entry name" value="DIAMINOPIMELATE EPIMERASE, CHLOROPLASTIC"/>
    <property type="match status" value="1"/>
</dbReference>
<comment type="similarity">
    <text evidence="2 8">Belongs to the diaminopimelate epimerase family.</text>
</comment>
<organism evidence="10">
    <name type="scientific">uncultured Eubacteriales bacterium</name>
    <dbReference type="NCBI Taxonomy" id="172733"/>
    <lineage>
        <taxon>Bacteria</taxon>
        <taxon>Bacillati</taxon>
        <taxon>Bacillota</taxon>
        <taxon>Clostridia</taxon>
        <taxon>Eubacteriales</taxon>
        <taxon>environmental samples</taxon>
    </lineage>
</organism>
<feature type="binding site" evidence="8">
    <location>
        <position position="62"/>
    </location>
    <ligand>
        <name>substrate</name>
    </ligand>
</feature>
<dbReference type="NCBIfam" id="TIGR00652">
    <property type="entry name" value="DapF"/>
    <property type="match status" value="1"/>
</dbReference>
<gene>
    <name evidence="8 10" type="primary">dapF</name>
    <name evidence="10" type="ORF">KL86CLO1_11291</name>
</gene>
<dbReference type="Pfam" id="PF01678">
    <property type="entry name" value="DAP_epimerase"/>
    <property type="match status" value="2"/>
</dbReference>
<evidence type="ECO:0000256" key="2">
    <source>
        <dbReference type="ARBA" id="ARBA00010219"/>
    </source>
</evidence>
<dbReference type="InterPro" id="IPR018510">
    <property type="entry name" value="DAP_epimerase_AS"/>
</dbReference>
<dbReference type="EMBL" id="FLUN01000001">
    <property type="protein sequence ID" value="SBW00056.1"/>
    <property type="molecule type" value="Genomic_DNA"/>
</dbReference>
<feature type="binding site" evidence="8">
    <location>
        <position position="11"/>
    </location>
    <ligand>
        <name>substrate</name>
    </ligand>
</feature>
<sequence length="265" mass="28245">MRFTKMQGTGNDYIYLDCTGEIPQDLPALAVRLSRPHFGVGSDGLICIFPSDAADFKMRMFNADGSEGEMCGNGLRCVCKFVYDKGLTGKTALTVDTLAGVKRCKLHVEGDKVSSVTVDMGAPVVEEPFSLTVPGGTYLVTPVSMGNPHIVTFVDDVDVLDLPALGPGFEHHPKFAPSRVNTEFMEVTAPGRLKMRVWERGSGETLACGTGACAVLTAAAASGRCGREAVVSLRGGELKISWDEGDGHIYMTGPAVTVFEGEMNE</sequence>
<proteinExistence type="inferred from homology"/>
<accession>A0A212JKU9</accession>
<dbReference type="PROSITE" id="PS01326">
    <property type="entry name" value="DAP_EPIMERASE"/>
    <property type="match status" value="1"/>
</dbReference>
<feature type="site" description="Could be important to modulate the pK values of the two catalytic cysteine residues" evidence="8">
    <location>
        <position position="149"/>
    </location>
</feature>
<dbReference type="AlphaFoldDB" id="A0A212JKU9"/>
<evidence type="ECO:0000256" key="3">
    <source>
        <dbReference type="ARBA" id="ARBA00013080"/>
    </source>
</evidence>
<dbReference type="SUPFAM" id="SSF54506">
    <property type="entry name" value="Diaminopimelate epimerase-like"/>
    <property type="match status" value="2"/>
</dbReference>
<feature type="binding site" evidence="8">
    <location>
        <begin position="209"/>
        <end position="210"/>
    </location>
    <ligand>
        <name>substrate</name>
    </ligand>
</feature>
<comment type="subcellular location">
    <subcellularLocation>
        <location evidence="8">Cytoplasm</location>
    </subcellularLocation>
</comment>
<feature type="binding site" evidence="8">
    <location>
        <begin position="199"/>
        <end position="200"/>
    </location>
    <ligand>
        <name>substrate</name>
    </ligand>
</feature>
<comment type="subunit">
    <text evidence="8">Homodimer.</text>
</comment>
<dbReference type="UniPathway" id="UPA00034">
    <property type="reaction ID" value="UER00025"/>
</dbReference>
<dbReference type="PANTHER" id="PTHR31689:SF0">
    <property type="entry name" value="DIAMINOPIMELATE EPIMERASE"/>
    <property type="match status" value="1"/>
</dbReference>
<feature type="binding site" evidence="8">
    <location>
        <position position="181"/>
    </location>
    <ligand>
        <name>substrate</name>
    </ligand>
</feature>
<evidence type="ECO:0000256" key="5">
    <source>
        <dbReference type="ARBA" id="ARBA00023154"/>
    </source>
</evidence>